<dbReference type="Gene3D" id="3.30.70.920">
    <property type="match status" value="1"/>
</dbReference>
<dbReference type="InterPro" id="IPR019888">
    <property type="entry name" value="Tscrpt_reg_AsnC-like"/>
</dbReference>
<dbReference type="InterPro" id="IPR019887">
    <property type="entry name" value="Tscrpt_reg_AsnC/Lrp_C"/>
</dbReference>
<dbReference type="Pfam" id="PF13404">
    <property type="entry name" value="HTH_AsnC-type"/>
    <property type="match status" value="1"/>
</dbReference>
<proteinExistence type="predicted"/>
<protein>
    <submittedName>
        <fullName evidence="6">Lrp/AsnC family transcriptional regulator</fullName>
    </submittedName>
</protein>
<dbReference type="PANTHER" id="PTHR30154">
    <property type="entry name" value="LEUCINE-RESPONSIVE REGULATORY PROTEIN"/>
    <property type="match status" value="1"/>
</dbReference>
<dbReference type="SMART" id="SM00344">
    <property type="entry name" value="HTH_ASNC"/>
    <property type="match status" value="1"/>
</dbReference>
<reference evidence="6 7" key="1">
    <citation type="submission" date="2021-02" db="EMBL/GenBank/DDBJ databases">
        <authorList>
            <person name="Lee D.-H."/>
        </authorList>
    </citation>
    <scope>NUCLEOTIDE SEQUENCE [LARGE SCALE GENOMIC DNA]</scope>
    <source>
        <strain evidence="6 7">MMS20-R2-29</strain>
    </source>
</reference>
<name>A0ABS2JGZ2_9ACTN</name>
<evidence type="ECO:0000313" key="6">
    <source>
        <dbReference type="EMBL" id="MBM7085053.1"/>
    </source>
</evidence>
<dbReference type="PANTHER" id="PTHR30154:SF34">
    <property type="entry name" value="TRANSCRIPTIONAL REGULATOR AZLB"/>
    <property type="match status" value="1"/>
</dbReference>
<evidence type="ECO:0000256" key="1">
    <source>
        <dbReference type="ARBA" id="ARBA00023015"/>
    </source>
</evidence>
<sequence>MDRLDEQILGILQENARCSFSEIGRRVGLSTNATAARVRRLEADGVILGYTVVTGHETPELRGGLEVFIDVRLDVGTDYETFVDAIAPIEQIVDAVHMTGPYDYLLRARLRDTAALDTLLRRLKKSCGVVQTQTRVALRPPTPHPHQPPPPRPDPGPRPLRRS</sequence>
<feature type="domain" description="HTH asnC-type" evidence="5">
    <location>
        <begin position="1"/>
        <end position="66"/>
    </location>
</feature>
<accession>A0ABS2JGZ2</accession>
<dbReference type="InterPro" id="IPR011008">
    <property type="entry name" value="Dimeric_a/b-barrel"/>
</dbReference>
<dbReference type="InterPro" id="IPR036390">
    <property type="entry name" value="WH_DNA-bd_sf"/>
</dbReference>
<dbReference type="PROSITE" id="PS00519">
    <property type="entry name" value="HTH_ASNC_1"/>
    <property type="match status" value="1"/>
</dbReference>
<keyword evidence="7" id="KW-1185">Reference proteome</keyword>
<dbReference type="PRINTS" id="PR00033">
    <property type="entry name" value="HTHASNC"/>
</dbReference>
<dbReference type="Proteomes" id="UP000809587">
    <property type="component" value="Unassembled WGS sequence"/>
</dbReference>
<dbReference type="InterPro" id="IPR019885">
    <property type="entry name" value="Tscrpt_reg_HTH_AsnC-type_CS"/>
</dbReference>
<dbReference type="InterPro" id="IPR000485">
    <property type="entry name" value="AsnC-type_HTH_dom"/>
</dbReference>
<dbReference type="Gene3D" id="1.10.10.10">
    <property type="entry name" value="Winged helix-like DNA-binding domain superfamily/Winged helix DNA-binding domain"/>
    <property type="match status" value="1"/>
</dbReference>
<evidence type="ECO:0000256" key="4">
    <source>
        <dbReference type="SAM" id="MobiDB-lite"/>
    </source>
</evidence>
<gene>
    <name evidence="6" type="ORF">JQN84_21270</name>
</gene>
<dbReference type="PROSITE" id="PS50956">
    <property type="entry name" value="HTH_ASNC_2"/>
    <property type="match status" value="1"/>
</dbReference>
<evidence type="ECO:0000256" key="3">
    <source>
        <dbReference type="ARBA" id="ARBA00023163"/>
    </source>
</evidence>
<dbReference type="EMBL" id="JAFEUO010000005">
    <property type="protein sequence ID" value="MBM7085053.1"/>
    <property type="molecule type" value="Genomic_DNA"/>
</dbReference>
<keyword evidence="3" id="KW-0804">Transcription</keyword>
<feature type="region of interest" description="Disordered" evidence="4">
    <location>
        <begin position="134"/>
        <end position="163"/>
    </location>
</feature>
<organism evidence="6 7">
    <name type="scientific">Micromonospora humidisoli</name>
    <dbReference type="NCBI Taxonomy" id="2807622"/>
    <lineage>
        <taxon>Bacteria</taxon>
        <taxon>Bacillati</taxon>
        <taxon>Actinomycetota</taxon>
        <taxon>Actinomycetes</taxon>
        <taxon>Micromonosporales</taxon>
        <taxon>Micromonosporaceae</taxon>
        <taxon>Micromonospora</taxon>
    </lineage>
</organism>
<feature type="compositionally biased region" description="Pro residues" evidence="4">
    <location>
        <begin position="140"/>
        <end position="163"/>
    </location>
</feature>
<dbReference type="RefSeq" id="WP_204960251.1">
    <property type="nucleotide sequence ID" value="NZ_JAFEUO010000005.1"/>
</dbReference>
<keyword evidence="1" id="KW-0805">Transcription regulation</keyword>
<dbReference type="SUPFAM" id="SSF54909">
    <property type="entry name" value="Dimeric alpha+beta barrel"/>
    <property type="match status" value="1"/>
</dbReference>
<keyword evidence="2" id="KW-0238">DNA-binding</keyword>
<evidence type="ECO:0000313" key="7">
    <source>
        <dbReference type="Proteomes" id="UP000809587"/>
    </source>
</evidence>
<evidence type="ECO:0000259" key="5">
    <source>
        <dbReference type="PROSITE" id="PS50956"/>
    </source>
</evidence>
<comment type="caution">
    <text evidence="6">The sequence shown here is derived from an EMBL/GenBank/DDBJ whole genome shotgun (WGS) entry which is preliminary data.</text>
</comment>
<dbReference type="SUPFAM" id="SSF46785">
    <property type="entry name" value="Winged helix' DNA-binding domain"/>
    <property type="match status" value="1"/>
</dbReference>
<dbReference type="InterPro" id="IPR036388">
    <property type="entry name" value="WH-like_DNA-bd_sf"/>
</dbReference>
<evidence type="ECO:0000256" key="2">
    <source>
        <dbReference type="ARBA" id="ARBA00023125"/>
    </source>
</evidence>
<dbReference type="Pfam" id="PF01037">
    <property type="entry name" value="AsnC_trans_reg"/>
    <property type="match status" value="1"/>
</dbReference>